<evidence type="ECO:0000313" key="5">
    <source>
        <dbReference type="Proteomes" id="UP000248688"/>
    </source>
</evidence>
<sequence length="247" mass="28727">MNINCIIIDDETLAIDILEDYISKIPMLNLQGKYNTAIQAMDCIMRNKVDLIFLDINMPDINGIKFYEGLPHKPKVIFTTAYSEYAVKGFEINAVDYLLKPISFDRFFQAVSKIFNQSDRGMDNIGKQPQESLSHNDHNGFIFAKVEHSTVKINLKDISYFEGFKDYVKIHLISQTKPILTLNSIKHYEMSLFSKGFIRIHKSYIVSIDQIENISRNKVKLNKKDIFITIGESYRDFFYELVVRKNL</sequence>
<feature type="modified residue" description="4-aspartylphosphate" evidence="1">
    <location>
        <position position="55"/>
    </location>
</feature>
<name>A0A2Z4ICU1_9BACT</name>
<dbReference type="AlphaFoldDB" id="A0A2Z4ICU1"/>
<proteinExistence type="predicted"/>
<dbReference type="SMART" id="SM00448">
    <property type="entry name" value="REC"/>
    <property type="match status" value="1"/>
</dbReference>
<dbReference type="OrthoDB" id="1646880at2"/>
<gene>
    <name evidence="4" type="ORF">DN752_00785</name>
</gene>
<evidence type="ECO:0000313" key="4">
    <source>
        <dbReference type="EMBL" id="AWW28782.1"/>
    </source>
</evidence>
<dbReference type="InterPro" id="IPR011006">
    <property type="entry name" value="CheY-like_superfamily"/>
</dbReference>
<dbReference type="KEGG" id="est:DN752_00785"/>
<dbReference type="PROSITE" id="PS50930">
    <property type="entry name" value="HTH_LYTTR"/>
    <property type="match status" value="1"/>
</dbReference>
<feature type="domain" description="HTH LytTR-type" evidence="3">
    <location>
        <begin position="141"/>
        <end position="214"/>
    </location>
</feature>
<evidence type="ECO:0000256" key="1">
    <source>
        <dbReference type="PROSITE-ProRule" id="PRU00169"/>
    </source>
</evidence>
<dbReference type="SUPFAM" id="SSF52172">
    <property type="entry name" value="CheY-like"/>
    <property type="match status" value="1"/>
</dbReference>
<organism evidence="4 5">
    <name type="scientific">Echinicola strongylocentroti</name>
    <dbReference type="NCBI Taxonomy" id="1795355"/>
    <lineage>
        <taxon>Bacteria</taxon>
        <taxon>Pseudomonadati</taxon>
        <taxon>Bacteroidota</taxon>
        <taxon>Cytophagia</taxon>
        <taxon>Cytophagales</taxon>
        <taxon>Cyclobacteriaceae</taxon>
        <taxon>Echinicola</taxon>
    </lineage>
</organism>
<protein>
    <submittedName>
        <fullName evidence="4">DNA-binding response regulator</fullName>
    </submittedName>
</protein>
<dbReference type="Proteomes" id="UP000248688">
    <property type="component" value="Chromosome"/>
</dbReference>
<dbReference type="PANTHER" id="PTHR45526">
    <property type="entry name" value="TRANSCRIPTIONAL REGULATORY PROTEIN DPIA"/>
    <property type="match status" value="1"/>
</dbReference>
<dbReference type="InterPro" id="IPR007492">
    <property type="entry name" value="LytTR_DNA-bd_dom"/>
</dbReference>
<accession>A0A2Z4ICU1</accession>
<keyword evidence="5" id="KW-1185">Reference proteome</keyword>
<feature type="domain" description="Response regulatory" evidence="2">
    <location>
        <begin position="4"/>
        <end position="115"/>
    </location>
</feature>
<keyword evidence="4" id="KW-0238">DNA-binding</keyword>
<dbReference type="SMART" id="SM00850">
    <property type="entry name" value="LytTR"/>
    <property type="match status" value="1"/>
</dbReference>
<dbReference type="PROSITE" id="PS50110">
    <property type="entry name" value="RESPONSE_REGULATORY"/>
    <property type="match status" value="1"/>
</dbReference>
<reference evidence="4 5" key="1">
    <citation type="submission" date="2018-06" db="EMBL/GenBank/DDBJ databases">
        <title>Echinicola strongylocentroti sp. nov., isolated from a sea urchin Strongylocentrotus intermedius.</title>
        <authorList>
            <person name="Bae S.S."/>
        </authorList>
    </citation>
    <scope>NUCLEOTIDE SEQUENCE [LARGE SCALE GENOMIC DNA]</scope>
    <source>
        <strain evidence="4 5">MEBiC08714</strain>
    </source>
</reference>
<dbReference type="InterPro" id="IPR001789">
    <property type="entry name" value="Sig_transdc_resp-reg_receiver"/>
</dbReference>
<evidence type="ECO:0000259" key="3">
    <source>
        <dbReference type="PROSITE" id="PS50930"/>
    </source>
</evidence>
<keyword evidence="1" id="KW-0597">Phosphoprotein</keyword>
<dbReference type="Gene3D" id="2.40.50.1020">
    <property type="entry name" value="LytTr DNA-binding domain"/>
    <property type="match status" value="1"/>
</dbReference>
<dbReference type="Pfam" id="PF04397">
    <property type="entry name" value="LytTR"/>
    <property type="match status" value="1"/>
</dbReference>
<dbReference type="GO" id="GO:0003677">
    <property type="term" value="F:DNA binding"/>
    <property type="evidence" value="ECO:0007669"/>
    <property type="project" value="UniProtKB-KW"/>
</dbReference>
<dbReference type="Pfam" id="PF00072">
    <property type="entry name" value="Response_reg"/>
    <property type="match status" value="1"/>
</dbReference>
<dbReference type="PANTHER" id="PTHR45526:SF1">
    <property type="entry name" value="TRANSCRIPTIONAL REGULATORY PROTEIN DCUR-RELATED"/>
    <property type="match status" value="1"/>
</dbReference>
<dbReference type="EMBL" id="CP030041">
    <property type="protein sequence ID" value="AWW28782.1"/>
    <property type="molecule type" value="Genomic_DNA"/>
</dbReference>
<dbReference type="GO" id="GO:0000156">
    <property type="term" value="F:phosphorelay response regulator activity"/>
    <property type="evidence" value="ECO:0007669"/>
    <property type="project" value="TreeGrafter"/>
</dbReference>
<evidence type="ECO:0000259" key="2">
    <source>
        <dbReference type="PROSITE" id="PS50110"/>
    </source>
</evidence>
<dbReference type="Gene3D" id="3.40.50.2300">
    <property type="match status" value="1"/>
</dbReference>
<dbReference type="InterPro" id="IPR051271">
    <property type="entry name" value="2C-system_Tx_regulators"/>
</dbReference>
<dbReference type="RefSeq" id="WP_112782203.1">
    <property type="nucleotide sequence ID" value="NZ_CP030041.1"/>
</dbReference>